<dbReference type="EMBL" id="KQ257470">
    <property type="protein sequence ID" value="KNC96270.1"/>
    <property type="molecule type" value="Genomic_DNA"/>
</dbReference>
<dbReference type="InterPro" id="IPR052748">
    <property type="entry name" value="ISR_Activator"/>
</dbReference>
<keyword evidence="3" id="KW-1185">Reference proteome</keyword>
<accession>A0A0L0H455</accession>
<name>A0A0L0H455_SPIPD</name>
<dbReference type="VEuPathDB" id="FungiDB:SPPG_09537"/>
<dbReference type="AlphaFoldDB" id="A0A0L0H455"/>
<dbReference type="OrthoDB" id="2118855at2759"/>
<dbReference type="Proteomes" id="UP000053201">
    <property type="component" value="Unassembled WGS sequence"/>
</dbReference>
<feature type="region of interest" description="Disordered" evidence="1">
    <location>
        <begin position="165"/>
        <end position="192"/>
    </location>
</feature>
<sequence length="417" mass="45515">MHLLRGTRVESHVIYLLLEERREKLLRRVGTVWEVVKNRVVTLGDPAGGQPLAKVIHESSKSSLQNLEASTSYSFNQPAGLPYKSTRPITQYFAGQWATTTNSLVDGSLRDVNLSTILSNVAQTVPSKESLGIQKHADREDSGMGLEEQPSVIEEVRSVVNSVPVQTSGTKEIPPATENHNSPVPGACTGTTRQSKPVEIVEGLDVIADVHDAQVSNYLGLCALKLEREHGQKKKQKKEMAVTPAVEFFESAAERDSASAAYNAGLCHEYAIGGVKRVDSVRAVVLYRQAAVAGHKAAQYNLGILLHPLNLAQECMRREDDQLTAYVTAAKGGSRLAAYNAGVICERRGDIGRAIHWYKMATNSADVDIQRDAHYNIGVLLRHTDAVDAIKHLKAASRLGDTEARACLKEMGQLHKL</sequence>
<evidence type="ECO:0000313" key="3">
    <source>
        <dbReference type="Proteomes" id="UP000053201"/>
    </source>
</evidence>
<organism evidence="2 3">
    <name type="scientific">Spizellomyces punctatus (strain DAOM BR117)</name>
    <dbReference type="NCBI Taxonomy" id="645134"/>
    <lineage>
        <taxon>Eukaryota</taxon>
        <taxon>Fungi</taxon>
        <taxon>Fungi incertae sedis</taxon>
        <taxon>Chytridiomycota</taxon>
        <taxon>Chytridiomycota incertae sedis</taxon>
        <taxon>Chytridiomycetes</taxon>
        <taxon>Spizellomycetales</taxon>
        <taxon>Spizellomycetaceae</taxon>
        <taxon>Spizellomyces</taxon>
    </lineage>
</organism>
<evidence type="ECO:0000313" key="2">
    <source>
        <dbReference type="EMBL" id="KNC96270.1"/>
    </source>
</evidence>
<dbReference type="InterPro" id="IPR006597">
    <property type="entry name" value="Sel1-like"/>
</dbReference>
<dbReference type="InParanoid" id="A0A0L0H455"/>
<dbReference type="Gene3D" id="1.25.40.10">
    <property type="entry name" value="Tetratricopeptide repeat domain"/>
    <property type="match status" value="1"/>
</dbReference>
<proteinExistence type="predicted"/>
<reference evidence="2 3" key="1">
    <citation type="submission" date="2009-08" db="EMBL/GenBank/DDBJ databases">
        <title>The Genome Sequence of Spizellomyces punctatus strain DAOM BR117.</title>
        <authorList>
            <consortium name="The Broad Institute Genome Sequencing Platform"/>
            <person name="Russ C."/>
            <person name="Cuomo C."/>
            <person name="Shea T."/>
            <person name="Young S.K."/>
            <person name="Zeng Q."/>
            <person name="Koehrsen M."/>
            <person name="Haas B."/>
            <person name="Borodovsky M."/>
            <person name="Guigo R."/>
            <person name="Alvarado L."/>
            <person name="Berlin A."/>
            <person name="Bochicchio J."/>
            <person name="Borenstein D."/>
            <person name="Chapman S."/>
            <person name="Chen Z."/>
            <person name="Engels R."/>
            <person name="Freedman E."/>
            <person name="Gellesch M."/>
            <person name="Goldberg J."/>
            <person name="Griggs A."/>
            <person name="Gujja S."/>
            <person name="Heiman D."/>
            <person name="Hepburn T."/>
            <person name="Howarth C."/>
            <person name="Jen D."/>
            <person name="Larson L."/>
            <person name="Lewis B."/>
            <person name="Mehta T."/>
            <person name="Park D."/>
            <person name="Pearson M."/>
            <person name="Roberts A."/>
            <person name="Saif S."/>
            <person name="Shenoy N."/>
            <person name="Sisk P."/>
            <person name="Stolte C."/>
            <person name="Sykes S."/>
            <person name="Thomson T."/>
            <person name="Walk T."/>
            <person name="White J."/>
            <person name="Yandava C."/>
            <person name="Burger G."/>
            <person name="Gray M.W."/>
            <person name="Holland P.W.H."/>
            <person name="King N."/>
            <person name="Lang F.B.F."/>
            <person name="Roger A.J."/>
            <person name="Ruiz-Trillo I."/>
            <person name="Lander E."/>
            <person name="Nusbaum C."/>
        </authorList>
    </citation>
    <scope>NUCLEOTIDE SEQUENCE [LARGE SCALE GENOMIC DNA]</scope>
    <source>
        <strain evidence="2 3">DAOM BR117</strain>
    </source>
</reference>
<dbReference type="PANTHER" id="PTHR45011:SF1">
    <property type="entry name" value="DAP3-BINDING CELL DEATH ENHANCER 1"/>
    <property type="match status" value="1"/>
</dbReference>
<dbReference type="Pfam" id="PF08238">
    <property type="entry name" value="Sel1"/>
    <property type="match status" value="4"/>
</dbReference>
<dbReference type="GeneID" id="27692662"/>
<evidence type="ECO:0000256" key="1">
    <source>
        <dbReference type="SAM" id="MobiDB-lite"/>
    </source>
</evidence>
<dbReference type="RefSeq" id="XP_016604310.1">
    <property type="nucleotide sequence ID" value="XM_016757711.1"/>
</dbReference>
<dbReference type="PANTHER" id="PTHR45011">
    <property type="entry name" value="DAP3-BINDING CELL DEATH ENHANCER 1"/>
    <property type="match status" value="1"/>
</dbReference>
<dbReference type="SMART" id="SM00671">
    <property type="entry name" value="SEL1"/>
    <property type="match status" value="3"/>
</dbReference>
<gene>
    <name evidence="2" type="ORF">SPPG_09537</name>
</gene>
<dbReference type="STRING" id="645134.A0A0L0H455"/>
<dbReference type="SUPFAM" id="SSF81901">
    <property type="entry name" value="HCP-like"/>
    <property type="match status" value="1"/>
</dbReference>
<protein>
    <submittedName>
        <fullName evidence="2">Uncharacterized protein</fullName>
    </submittedName>
</protein>
<dbReference type="InterPro" id="IPR011990">
    <property type="entry name" value="TPR-like_helical_dom_sf"/>
</dbReference>